<dbReference type="InterPro" id="IPR027417">
    <property type="entry name" value="P-loop_NTPase"/>
</dbReference>
<comment type="similarity">
    <text evidence="2">Belongs to the ELP6 family.</text>
</comment>
<dbReference type="PANTHER" id="PTHR16184">
    <property type="entry name" value="ELONGATOR COMPLEX PROTEIN 6"/>
    <property type="match status" value="1"/>
</dbReference>
<dbReference type="GO" id="GO:0002098">
    <property type="term" value="P:tRNA wobble uridine modification"/>
    <property type="evidence" value="ECO:0007669"/>
    <property type="project" value="InterPro"/>
</dbReference>
<dbReference type="GO" id="GO:0033588">
    <property type="term" value="C:elongator holoenzyme complex"/>
    <property type="evidence" value="ECO:0007669"/>
    <property type="project" value="InterPro"/>
</dbReference>
<dbReference type="Proteomes" id="UP001217918">
    <property type="component" value="Unassembled WGS sequence"/>
</dbReference>
<sequence>MTSRIAPLLEPYLTLPEDASLVVLTGILGASTNWLVLRYLSSYLLPPSSPPPPPRPTAPPTEADPAPPAAVLLVSFLRDLPFWRDGASRLGLDLEAAGRQGRFAFVDGLRGLFPGAVAAAPGAAAAWQSALAGASLAHVGRVLHEAADRLREGDGDAARTRAVVLVVDQLDFLLAAAGGAEEEGVGDVSALRVRELLMGLREKVHATVLTLSADEPLIAAQATPLEQEHANLVLGLAHEAELVLSLRLLDTGTAKDVSGVVRITRGGQWSTRKMDEREYLYHAGGDGGVRVFVRGQ</sequence>
<dbReference type="EMBL" id="JAQQPM010000001">
    <property type="protein sequence ID" value="KAK2067416.1"/>
    <property type="molecule type" value="Genomic_DNA"/>
</dbReference>
<comment type="caution">
    <text evidence="3">The sequence shown here is derived from an EMBL/GenBank/DDBJ whole genome shotgun (WGS) entry which is preliminary data.</text>
</comment>
<dbReference type="Gene3D" id="3.40.50.300">
    <property type="entry name" value="P-loop containing nucleotide triphosphate hydrolases"/>
    <property type="match status" value="1"/>
</dbReference>
<accession>A0AAD9HXV5</accession>
<gene>
    <name evidence="3" type="ORF">P8C59_001160</name>
</gene>
<evidence type="ECO:0000313" key="3">
    <source>
        <dbReference type="EMBL" id="KAK2067416.1"/>
    </source>
</evidence>
<organism evidence="3 4">
    <name type="scientific">Phyllachora maydis</name>
    <dbReference type="NCBI Taxonomy" id="1825666"/>
    <lineage>
        <taxon>Eukaryota</taxon>
        <taxon>Fungi</taxon>
        <taxon>Dikarya</taxon>
        <taxon>Ascomycota</taxon>
        <taxon>Pezizomycotina</taxon>
        <taxon>Sordariomycetes</taxon>
        <taxon>Sordariomycetidae</taxon>
        <taxon>Phyllachorales</taxon>
        <taxon>Phyllachoraceae</taxon>
        <taxon>Phyllachora</taxon>
    </lineage>
</organism>
<proteinExistence type="inferred from homology"/>
<evidence type="ECO:0008006" key="5">
    <source>
        <dbReference type="Google" id="ProtNLM"/>
    </source>
</evidence>
<keyword evidence="4" id="KW-1185">Reference proteome</keyword>
<protein>
    <recommendedName>
        <fullName evidence="5">Elongator complex protein 6</fullName>
    </recommendedName>
</protein>
<evidence type="ECO:0000256" key="2">
    <source>
        <dbReference type="ARBA" id="ARBA00008837"/>
    </source>
</evidence>
<evidence type="ECO:0000313" key="4">
    <source>
        <dbReference type="Proteomes" id="UP001217918"/>
    </source>
</evidence>
<dbReference type="AlphaFoldDB" id="A0AAD9HXV5"/>
<reference evidence="3" key="1">
    <citation type="journal article" date="2023" name="Mol. Plant Microbe Interact.">
        <title>Elucidating the Obligate Nature and Biological Capacity of an Invasive Fungal Corn Pathogen.</title>
        <authorList>
            <person name="MacCready J.S."/>
            <person name="Roggenkamp E.M."/>
            <person name="Gdanetz K."/>
            <person name="Chilvers M.I."/>
        </authorList>
    </citation>
    <scope>NUCLEOTIDE SEQUENCE</scope>
    <source>
        <strain evidence="3">PM02</strain>
    </source>
</reference>
<dbReference type="CDD" id="cd19495">
    <property type="entry name" value="Elp6"/>
    <property type="match status" value="1"/>
</dbReference>
<name>A0AAD9HXV5_9PEZI</name>
<dbReference type="Pfam" id="PF09807">
    <property type="entry name" value="ELP6"/>
    <property type="match status" value="1"/>
</dbReference>
<evidence type="ECO:0000256" key="1">
    <source>
        <dbReference type="ARBA" id="ARBA00005043"/>
    </source>
</evidence>
<dbReference type="InterPro" id="IPR018627">
    <property type="entry name" value="ELP6"/>
</dbReference>
<comment type="pathway">
    <text evidence="1">tRNA modification; 5-methoxycarbonylmethyl-2-thiouridine-tRNA biosynthesis.</text>
</comment>
<dbReference type="PANTHER" id="PTHR16184:SF6">
    <property type="entry name" value="ELONGATOR COMPLEX PROTEIN 6"/>
    <property type="match status" value="1"/>
</dbReference>